<feature type="region of interest" description="Disordered" evidence="1">
    <location>
        <begin position="179"/>
        <end position="218"/>
    </location>
</feature>
<dbReference type="Proteomes" id="UP000031512">
    <property type="component" value="Chromosome 1"/>
</dbReference>
<proteinExistence type="predicted"/>
<keyword evidence="3" id="KW-1185">Reference proteome</keyword>
<accession>L0AZQ9</accession>
<dbReference type="OrthoDB" id="360618at2759"/>
<sequence length="740" mass="84224">MINMSFINFSIVCRFGLFFLITAAHFSACHFFPEDRNLLDLSSPHGRITVDVLNPSETYYLLGLRVLNGSNSTTFLVDHSVTFGKEVNVLFGDKAVSILPFARNAKILVTNTDWKHRQVRKKVAVEYDLHGTHIVRKYLQTITSMASNVSDYFSINFEVDRKSEGLTKAADTQEVPAIEAQEHEYSDISYVDDEDSDSDEDRDKNKDENIQEVSETTPQSASYTFITSMYDAVSTAGDWAKSKVAESHTGPKVDFSTDLSQTNGFQSRETLAISSSDFKCTVMDNVDDLYKMAFFQNCKLPLPEKASRFEVCYVQEPNKANILVTSLFDKVSVEQYYTCAFTNKVKPLLDFTKFKDLKPYNVRNEVQSSHKSHRNPFHLNIDAFEGDDNIEKISHGKCDVFRYLDGKEHDDENDRYVSVTRITFGSTIFEIPEGRTFVMASRCFPYTSTTYVSIMLKNGPIYENKMWHSIDSCSYHERKEPVDSDRLDIMEYSHQVWNNRDTSGRMGYLSPNPLDNSGVLCIGQFKNTDKGINENICKPISKFSQYKLISTSDSFTVIKLLKNSDKSPLLIGNCYMEIAKKNEDTMIYISHTTNQPTNVLIQHSPSEHYSVVETNSGSNNFILARDVFNNASKTGVKLNTNLNNPQSYNGITWNINMLNKSWTFYPKSFPYRLIGDVTFKNAKILSHNEEGYKYLVTPKKDPLTSFELVVRHEESKTAAIRVSEEGSYGTKVDFSFGSEL</sequence>
<dbReference type="EMBL" id="CP001669">
    <property type="protein sequence ID" value="AFZ80481.1"/>
    <property type="molecule type" value="Genomic_DNA"/>
</dbReference>
<name>L0AZQ9_THEEQ</name>
<evidence type="ECO:0000256" key="1">
    <source>
        <dbReference type="SAM" id="MobiDB-lite"/>
    </source>
</evidence>
<reference evidence="2 3" key="1">
    <citation type="journal article" date="2012" name="BMC Genomics">
        <title>Comparative genomic analysis and phylogenetic position of Theileria equi.</title>
        <authorList>
            <person name="Kappmeyer L.S."/>
            <person name="Thiagarajan M."/>
            <person name="Herndon D.R."/>
            <person name="Ramsay J.D."/>
            <person name="Caler E."/>
            <person name="Djikeng A."/>
            <person name="Gillespie J.J."/>
            <person name="Lau A.O."/>
            <person name="Roalson E.H."/>
            <person name="Silva J.C."/>
            <person name="Silva M.G."/>
            <person name="Suarez C.E."/>
            <person name="Ueti M.W."/>
            <person name="Nene V.M."/>
            <person name="Mealey R.H."/>
            <person name="Knowles D.P."/>
            <person name="Brayton K.A."/>
        </authorList>
    </citation>
    <scope>NUCLEOTIDE SEQUENCE [LARGE SCALE GENOMIC DNA]</scope>
    <source>
        <strain evidence="2 3">WA</strain>
    </source>
</reference>
<dbReference type="AlphaFoldDB" id="L0AZQ9"/>
<dbReference type="VEuPathDB" id="PiroplasmaDB:BEWA_033340"/>
<evidence type="ECO:0000313" key="2">
    <source>
        <dbReference type="EMBL" id="AFZ80481.1"/>
    </source>
</evidence>
<dbReference type="KEGG" id="beq:BEWA_033340"/>
<protein>
    <submittedName>
        <fullName evidence="2">Uncharacterized protein</fullName>
    </submittedName>
</protein>
<organism evidence="2 3">
    <name type="scientific">Theileria equi strain WA</name>
    <dbReference type="NCBI Taxonomy" id="1537102"/>
    <lineage>
        <taxon>Eukaryota</taxon>
        <taxon>Sar</taxon>
        <taxon>Alveolata</taxon>
        <taxon>Apicomplexa</taxon>
        <taxon>Aconoidasida</taxon>
        <taxon>Piroplasmida</taxon>
        <taxon>Theileriidae</taxon>
        <taxon>Theileria</taxon>
    </lineage>
</organism>
<evidence type="ECO:0000313" key="3">
    <source>
        <dbReference type="Proteomes" id="UP000031512"/>
    </source>
</evidence>
<dbReference type="RefSeq" id="XP_004830147.1">
    <property type="nucleotide sequence ID" value="XM_004830090.1"/>
</dbReference>
<dbReference type="GeneID" id="15807049"/>
<gene>
    <name evidence="2" type="ORF">BEWA_033340</name>
</gene>
<dbReference type="eggNOG" id="ENOG502RWN0">
    <property type="taxonomic scope" value="Eukaryota"/>
</dbReference>
<feature type="compositionally biased region" description="Acidic residues" evidence="1">
    <location>
        <begin position="190"/>
        <end position="200"/>
    </location>
</feature>